<gene>
    <name evidence="2" type="ordered locus">Psesu_0697</name>
</gene>
<sequence>MGRAHQQAEARQGESRRRLAHEAARWMAESGIRDYQQAKRKAASRLGIHDEATLPRNQEIEDALREYQRIFLGPAQADAVRLRREAAVRAMEFLAGFQPRLAGPVLDGTADTRSPVSLHLHPEDPDSVPRFLEEHGIPAEPRGRRVRLDRSRELDTTTWTFEAEDLAFELTVLPPVALRQAPLSPLDERPMARASLAQLRSLLATG</sequence>
<dbReference type="KEGG" id="psu:Psesu_0697"/>
<protein>
    <submittedName>
        <fullName evidence="2">Uncharacterized protein</fullName>
    </submittedName>
</protein>
<dbReference type="AlphaFoldDB" id="E6WQV1"/>
<reference evidence="2 3" key="1">
    <citation type="submission" date="2011-01" db="EMBL/GenBank/DDBJ databases">
        <title>Complete sequence of Pseudoxanthomonas suwonensis 11-1.</title>
        <authorList>
            <consortium name="US DOE Joint Genome Institute"/>
            <person name="Lucas S."/>
            <person name="Copeland A."/>
            <person name="Lapidus A."/>
            <person name="Cheng J.-F."/>
            <person name="Goodwin L."/>
            <person name="Pitluck S."/>
            <person name="Teshima H."/>
            <person name="Detter J.C."/>
            <person name="Han C."/>
            <person name="Tapia R."/>
            <person name="Land M."/>
            <person name="Hauser L."/>
            <person name="Kyrpides N."/>
            <person name="Ivanova N."/>
            <person name="Ovchinnikova G."/>
            <person name="Siebers A.K."/>
            <person name="Allgaier M."/>
            <person name="Thelen M.P."/>
            <person name="Hugenholtz P."/>
            <person name="Gladden J."/>
            <person name="Woyke T."/>
        </authorList>
    </citation>
    <scope>NUCLEOTIDE SEQUENCE [LARGE SCALE GENOMIC DNA]</scope>
    <source>
        <strain evidence="3">11-1</strain>
    </source>
</reference>
<evidence type="ECO:0000313" key="2">
    <source>
        <dbReference type="EMBL" id="ADV26550.1"/>
    </source>
</evidence>
<dbReference type="Proteomes" id="UP000008632">
    <property type="component" value="Chromosome"/>
</dbReference>
<evidence type="ECO:0000256" key="1">
    <source>
        <dbReference type="SAM" id="MobiDB-lite"/>
    </source>
</evidence>
<dbReference type="EMBL" id="CP002446">
    <property type="protein sequence ID" value="ADV26550.1"/>
    <property type="molecule type" value="Genomic_DNA"/>
</dbReference>
<dbReference type="OrthoDB" id="5294130at2"/>
<dbReference type="RefSeq" id="WP_013534380.1">
    <property type="nucleotide sequence ID" value="NC_014924.1"/>
</dbReference>
<keyword evidence="3" id="KW-1185">Reference proteome</keyword>
<name>E6WQV1_PSEUU</name>
<feature type="region of interest" description="Disordered" evidence="1">
    <location>
        <begin position="1"/>
        <end position="22"/>
    </location>
</feature>
<proteinExistence type="predicted"/>
<evidence type="ECO:0000313" key="3">
    <source>
        <dbReference type="Proteomes" id="UP000008632"/>
    </source>
</evidence>
<accession>E6WQV1</accession>
<dbReference type="eggNOG" id="COG1418">
    <property type="taxonomic scope" value="Bacteria"/>
</dbReference>
<dbReference type="HOGENOM" id="CLU_086367_1_0_6"/>
<organism evidence="2 3">
    <name type="scientific">Pseudoxanthomonas suwonensis (strain 11-1)</name>
    <dbReference type="NCBI Taxonomy" id="743721"/>
    <lineage>
        <taxon>Bacteria</taxon>
        <taxon>Pseudomonadati</taxon>
        <taxon>Pseudomonadota</taxon>
        <taxon>Gammaproteobacteria</taxon>
        <taxon>Lysobacterales</taxon>
        <taxon>Lysobacteraceae</taxon>
        <taxon>Pseudoxanthomonas</taxon>
    </lineage>
</organism>
<dbReference type="STRING" id="743721.Psesu_0697"/>